<evidence type="ECO:0000256" key="3">
    <source>
        <dbReference type="ARBA" id="ARBA00022475"/>
    </source>
</evidence>
<keyword evidence="4" id="KW-0997">Cell inner membrane</keyword>
<dbReference type="InterPro" id="IPR003691">
    <property type="entry name" value="FluC"/>
</dbReference>
<evidence type="ECO:0000256" key="14">
    <source>
        <dbReference type="ARBA" id="ARBA00049940"/>
    </source>
</evidence>
<reference evidence="17" key="1">
    <citation type="submission" date="2016-10" db="EMBL/GenBank/DDBJ databases">
        <authorList>
            <person name="Varghese N."/>
            <person name="Submissions S."/>
        </authorList>
    </citation>
    <scope>NUCLEOTIDE SEQUENCE [LARGE SCALE GENOMIC DNA]</scope>
    <source>
        <strain evidence="17">CGMCC 1.8911</strain>
    </source>
</reference>
<evidence type="ECO:0000313" key="17">
    <source>
        <dbReference type="Proteomes" id="UP000242700"/>
    </source>
</evidence>
<keyword evidence="2 15" id="KW-0813">Transport</keyword>
<evidence type="ECO:0000256" key="5">
    <source>
        <dbReference type="ARBA" id="ARBA00022692"/>
    </source>
</evidence>
<keyword evidence="10 15" id="KW-0472">Membrane</keyword>
<dbReference type="OrthoDB" id="9815830at2"/>
<organism evidence="16 17">
    <name type="scientific">Jeotgalicoccus aerolatus</name>
    <dbReference type="NCBI Taxonomy" id="709510"/>
    <lineage>
        <taxon>Bacteria</taxon>
        <taxon>Bacillati</taxon>
        <taxon>Bacillota</taxon>
        <taxon>Bacilli</taxon>
        <taxon>Bacillales</taxon>
        <taxon>Staphylococcaceae</taxon>
        <taxon>Jeotgalicoccus</taxon>
    </lineage>
</organism>
<evidence type="ECO:0000256" key="10">
    <source>
        <dbReference type="ARBA" id="ARBA00023136"/>
    </source>
</evidence>
<evidence type="ECO:0000256" key="13">
    <source>
        <dbReference type="ARBA" id="ARBA00035585"/>
    </source>
</evidence>
<gene>
    <name evidence="15" type="primary">fluC</name>
    <name evidence="15" type="synonym">crcB</name>
    <name evidence="16" type="ORF">SAMN05216187_10828</name>
</gene>
<name>A0A1G9BJ92_9STAP</name>
<feature type="binding site" evidence="15">
    <location>
        <position position="69"/>
    </location>
    <ligand>
        <name>Na(+)</name>
        <dbReference type="ChEBI" id="CHEBI:29101"/>
        <note>structural</note>
    </ligand>
</feature>
<sequence>MNKYLSIGAGAALGALLRFLLSIGALTLQLPFFSGTLIVNMAGALLIGFFIAKELKPSMHSFLITGFLGSFTTFSMLSYEHYLLLSYGDYVMFLVYLGSNLILGVIAVFLGFTLGGKKVND</sequence>
<keyword evidence="11 15" id="KW-0407">Ion channel</keyword>
<keyword evidence="6 15" id="KW-0479">Metal-binding</keyword>
<dbReference type="Proteomes" id="UP000242700">
    <property type="component" value="Unassembled WGS sequence"/>
</dbReference>
<dbReference type="HAMAP" id="MF_00454">
    <property type="entry name" value="FluC"/>
    <property type="match status" value="1"/>
</dbReference>
<feature type="binding site" evidence="15">
    <location>
        <position position="72"/>
    </location>
    <ligand>
        <name>Na(+)</name>
        <dbReference type="ChEBI" id="CHEBI:29101"/>
        <note>structural</note>
    </ligand>
</feature>
<comment type="similarity">
    <text evidence="12 15">Belongs to the fluoride channel Fluc/FEX (TC 1.A.43) family.</text>
</comment>
<keyword evidence="3 15" id="KW-1003">Cell membrane</keyword>
<comment type="function">
    <text evidence="14 15">Fluoride-specific ion channel. Important for reducing fluoride concentration in the cell, thus reducing its toxicity.</text>
</comment>
<keyword evidence="8 15" id="KW-0915">Sodium</keyword>
<comment type="subcellular location">
    <subcellularLocation>
        <location evidence="1 15">Cell membrane</location>
        <topology evidence="1 15">Multi-pass membrane protein</topology>
    </subcellularLocation>
</comment>
<dbReference type="GO" id="GO:0062054">
    <property type="term" value="F:fluoride channel activity"/>
    <property type="evidence" value="ECO:0007669"/>
    <property type="project" value="UniProtKB-UniRule"/>
</dbReference>
<evidence type="ECO:0000256" key="6">
    <source>
        <dbReference type="ARBA" id="ARBA00022723"/>
    </source>
</evidence>
<feature type="transmembrane region" description="Helical" evidence="15">
    <location>
        <begin position="32"/>
        <end position="52"/>
    </location>
</feature>
<evidence type="ECO:0000256" key="1">
    <source>
        <dbReference type="ARBA" id="ARBA00004651"/>
    </source>
</evidence>
<evidence type="ECO:0000256" key="11">
    <source>
        <dbReference type="ARBA" id="ARBA00023303"/>
    </source>
</evidence>
<keyword evidence="7 15" id="KW-1133">Transmembrane helix</keyword>
<dbReference type="GO" id="GO:0046872">
    <property type="term" value="F:metal ion binding"/>
    <property type="evidence" value="ECO:0007669"/>
    <property type="project" value="UniProtKB-KW"/>
</dbReference>
<comment type="catalytic activity">
    <reaction evidence="13">
        <text>fluoride(in) = fluoride(out)</text>
        <dbReference type="Rhea" id="RHEA:76159"/>
        <dbReference type="ChEBI" id="CHEBI:17051"/>
    </reaction>
    <physiologicalReaction direction="left-to-right" evidence="13">
        <dbReference type="Rhea" id="RHEA:76160"/>
    </physiologicalReaction>
</comment>
<comment type="activity regulation">
    <text evidence="15">Na(+) is not transported, but it plays an essential structural role and its presence is essential for fluoride channel function.</text>
</comment>
<evidence type="ECO:0000256" key="12">
    <source>
        <dbReference type="ARBA" id="ARBA00035120"/>
    </source>
</evidence>
<evidence type="ECO:0000256" key="7">
    <source>
        <dbReference type="ARBA" id="ARBA00022989"/>
    </source>
</evidence>
<evidence type="ECO:0000313" key="16">
    <source>
        <dbReference type="EMBL" id="SDK39531.1"/>
    </source>
</evidence>
<evidence type="ECO:0000256" key="15">
    <source>
        <dbReference type="HAMAP-Rule" id="MF_00454"/>
    </source>
</evidence>
<dbReference type="RefSeq" id="WP_092598276.1">
    <property type="nucleotide sequence ID" value="NZ_FNFI01000008.1"/>
</dbReference>
<accession>A0A1G9BJ92</accession>
<keyword evidence="5 15" id="KW-0812">Transmembrane</keyword>
<dbReference type="PANTHER" id="PTHR28259:SF18">
    <property type="entry name" value="FLUORIDE-SPECIFIC ION CHANNEL FLUC"/>
    <property type="match status" value="1"/>
</dbReference>
<dbReference type="GO" id="GO:0005886">
    <property type="term" value="C:plasma membrane"/>
    <property type="evidence" value="ECO:0007669"/>
    <property type="project" value="UniProtKB-SubCell"/>
</dbReference>
<dbReference type="PANTHER" id="PTHR28259">
    <property type="entry name" value="FLUORIDE EXPORT PROTEIN 1-RELATED"/>
    <property type="match status" value="1"/>
</dbReference>
<evidence type="ECO:0000256" key="9">
    <source>
        <dbReference type="ARBA" id="ARBA00023065"/>
    </source>
</evidence>
<feature type="transmembrane region" description="Helical" evidence="15">
    <location>
        <begin position="59"/>
        <end position="79"/>
    </location>
</feature>
<dbReference type="AlphaFoldDB" id="A0A1G9BJ92"/>
<evidence type="ECO:0000256" key="8">
    <source>
        <dbReference type="ARBA" id="ARBA00023053"/>
    </source>
</evidence>
<evidence type="ECO:0000256" key="4">
    <source>
        <dbReference type="ARBA" id="ARBA00022519"/>
    </source>
</evidence>
<dbReference type="GO" id="GO:0140114">
    <property type="term" value="P:cellular detoxification of fluoride"/>
    <property type="evidence" value="ECO:0007669"/>
    <property type="project" value="UniProtKB-UniRule"/>
</dbReference>
<proteinExistence type="inferred from homology"/>
<feature type="transmembrane region" description="Helical" evidence="15">
    <location>
        <begin position="91"/>
        <end position="115"/>
    </location>
</feature>
<protein>
    <recommendedName>
        <fullName evidence="15">Fluoride-specific ion channel FluC</fullName>
    </recommendedName>
</protein>
<dbReference type="Pfam" id="PF02537">
    <property type="entry name" value="CRCB"/>
    <property type="match status" value="1"/>
</dbReference>
<dbReference type="STRING" id="586411.SAMN05216187_10828"/>
<keyword evidence="9 15" id="KW-0406">Ion transport</keyword>
<dbReference type="EMBL" id="FNFI01000008">
    <property type="protein sequence ID" value="SDK39531.1"/>
    <property type="molecule type" value="Genomic_DNA"/>
</dbReference>
<evidence type="ECO:0000256" key="2">
    <source>
        <dbReference type="ARBA" id="ARBA00022448"/>
    </source>
</evidence>